<keyword evidence="3" id="KW-1185">Reference proteome</keyword>
<reference evidence="2 3" key="1">
    <citation type="submission" date="2021-02" db="EMBL/GenBank/DDBJ databases">
        <title>Complete genome of Desulfoluna sp. strain ASN36.</title>
        <authorList>
            <person name="Takahashi A."/>
            <person name="Kojima H."/>
            <person name="Fukui M."/>
        </authorList>
    </citation>
    <scope>NUCLEOTIDE SEQUENCE [LARGE SCALE GENOMIC DNA]</scope>
    <source>
        <strain evidence="2 3">ASN36</strain>
    </source>
</reference>
<proteinExistence type="predicted"/>
<evidence type="ECO:0000313" key="3">
    <source>
        <dbReference type="Proteomes" id="UP001320148"/>
    </source>
</evidence>
<gene>
    <name evidence="2" type="ORF">DSLASN_12240</name>
</gene>
<evidence type="ECO:0000256" key="1">
    <source>
        <dbReference type="SAM" id="Phobius"/>
    </source>
</evidence>
<feature type="transmembrane region" description="Helical" evidence="1">
    <location>
        <begin position="129"/>
        <end position="148"/>
    </location>
</feature>
<feature type="transmembrane region" description="Helical" evidence="1">
    <location>
        <begin position="80"/>
        <end position="100"/>
    </location>
</feature>
<dbReference type="EMBL" id="AP024488">
    <property type="protein sequence ID" value="BCS95592.1"/>
    <property type="molecule type" value="Genomic_DNA"/>
</dbReference>
<accession>A0ABN6EZ57</accession>
<feature type="transmembrane region" description="Helical" evidence="1">
    <location>
        <begin position="106"/>
        <end position="122"/>
    </location>
</feature>
<feature type="transmembrane region" description="Helical" evidence="1">
    <location>
        <begin position="42"/>
        <end position="59"/>
    </location>
</feature>
<keyword evidence="1" id="KW-0472">Membrane</keyword>
<organism evidence="2 3">
    <name type="scientific">Desulfoluna limicola</name>
    <dbReference type="NCBI Taxonomy" id="2810562"/>
    <lineage>
        <taxon>Bacteria</taxon>
        <taxon>Pseudomonadati</taxon>
        <taxon>Thermodesulfobacteriota</taxon>
        <taxon>Desulfobacteria</taxon>
        <taxon>Desulfobacterales</taxon>
        <taxon>Desulfolunaceae</taxon>
        <taxon>Desulfoluna</taxon>
    </lineage>
</organism>
<name>A0ABN6EZ57_9BACT</name>
<evidence type="ECO:0000313" key="2">
    <source>
        <dbReference type="EMBL" id="BCS95592.1"/>
    </source>
</evidence>
<protein>
    <submittedName>
        <fullName evidence="2">Uncharacterized protein</fullName>
    </submittedName>
</protein>
<sequence length="161" mass="17120">MIGERIGSYISKRGEPVSFVQAYDNSRGRLINIMWDNIKYEPLQGIGFGIASVPALMIVKRDPVFHLPVSAVVEKGVLPLAVLEEVGVFGLLGVAIWGWMILGRSARAGVGTLAVSITALLLNMGESTLFSPGGLGLLLLILLSWAFANGYEGGGDDSNEC</sequence>
<dbReference type="Proteomes" id="UP001320148">
    <property type="component" value="Chromosome"/>
</dbReference>
<keyword evidence="1" id="KW-1133">Transmembrane helix</keyword>
<keyword evidence="1" id="KW-0812">Transmembrane</keyword>